<dbReference type="Proteomes" id="UP001208017">
    <property type="component" value="Unassembled WGS sequence"/>
</dbReference>
<reference evidence="2 3" key="1">
    <citation type="submission" date="2022-11" db="EMBL/GenBank/DDBJ databases">
        <title>Study of microbial diversity in lake waters.</title>
        <authorList>
            <person name="Zhang J."/>
        </authorList>
    </citation>
    <scope>NUCLEOTIDE SEQUENCE [LARGE SCALE GENOMIC DNA]</scope>
    <source>
        <strain evidence="2 3">DT12</strain>
    </source>
</reference>
<sequence length="235" mass="26090">MRVGRAVWQDVRFQLRHGFYLAYVFVCAVYVLILHSLPESWRETTLTALLFSDPSTLGYFFIGGLILLERGQNLFDNLFVTPLRVREYLLGKVISLAGLSAVTAVCIELFSFGPGLRVGPLLVGVVLSSAFFTLLGISVAVRTRTVNQFLLTSPMILTLFFVPLLETFQLWQSPWLYLLPGKGSLILIGGAFAPLSLQEALPAVGMLAIWTGGAWWYAKHSFERYVILKIGGGVR</sequence>
<dbReference type="Pfam" id="PF24686">
    <property type="entry name" value="FLQE3_permease"/>
    <property type="match status" value="1"/>
</dbReference>
<feature type="transmembrane region" description="Helical" evidence="1">
    <location>
        <begin position="118"/>
        <end position="137"/>
    </location>
</feature>
<keyword evidence="3" id="KW-1185">Reference proteome</keyword>
<feature type="transmembrane region" description="Helical" evidence="1">
    <location>
        <begin position="20"/>
        <end position="37"/>
    </location>
</feature>
<gene>
    <name evidence="2" type="ORF">OS242_12395</name>
</gene>
<keyword evidence="1" id="KW-1133">Transmembrane helix</keyword>
<dbReference type="InterPro" id="IPR056926">
    <property type="entry name" value="FLQE3_permease"/>
</dbReference>
<protein>
    <submittedName>
        <fullName evidence="2">ABC transporter permease</fullName>
    </submittedName>
</protein>
<feature type="transmembrane region" description="Helical" evidence="1">
    <location>
        <begin position="200"/>
        <end position="218"/>
    </location>
</feature>
<comment type="caution">
    <text evidence="2">The sequence shown here is derived from an EMBL/GenBank/DDBJ whole genome shotgun (WGS) entry which is preliminary data.</text>
</comment>
<evidence type="ECO:0000313" key="2">
    <source>
        <dbReference type="EMBL" id="MCX7570759.1"/>
    </source>
</evidence>
<keyword evidence="1" id="KW-0472">Membrane</keyword>
<evidence type="ECO:0000313" key="3">
    <source>
        <dbReference type="Proteomes" id="UP001208017"/>
    </source>
</evidence>
<accession>A0ABT3X1G7</accession>
<proteinExistence type="predicted"/>
<feature type="transmembrane region" description="Helical" evidence="1">
    <location>
        <begin position="149"/>
        <end position="168"/>
    </location>
</feature>
<evidence type="ECO:0000256" key="1">
    <source>
        <dbReference type="SAM" id="Phobius"/>
    </source>
</evidence>
<dbReference type="EMBL" id="JAPMLT010000006">
    <property type="protein sequence ID" value="MCX7570759.1"/>
    <property type="molecule type" value="Genomic_DNA"/>
</dbReference>
<dbReference type="RefSeq" id="WP_267152012.1">
    <property type="nucleotide sequence ID" value="NZ_JAPMLT010000006.1"/>
</dbReference>
<name>A0ABT3X1G7_9BACL</name>
<organism evidence="2 3">
    <name type="scientific">Tumebacillus lacus</name>
    <dbReference type="NCBI Taxonomy" id="2995335"/>
    <lineage>
        <taxon>Bacteria</taxon>
        <taxon>Bacillati</taxon>
        <taxon>Bacillota</taxon>
        <taxon>Bacilli</taxon>
        <taxon>Bacillales</taxon>
        <taxon>Alicyclobacillaceae</taxon>
        <taxon>Tumebacillus</taxon>
    </lineage>
</organism>
<keyword evidence="1" id="KW-0812">Transmembrane</keyword>
<feature type="transmembrane region" description="Helical" evidence="1">
    <location>
        <begin position="49"/>
        <end position="68"/>
    </location>
</feature>
<feature type="transmembrane region" description="Helical" evidence="1">
    <location>
        <begin position="89"/>
        <end position="112"/>
    </location>
</feature>